<evidence type="ECO:0000313" key="1">
    <source>
        <dbReference type="EMBL" id="KAF7300370.1"/>
    </source>
</evidence>
<evidence type="ECO:0000313" key="2">
    <source>
        <dbReference type="Proteomes" id="UP000613580"/>
    </source>
</evidence>
<comment type="caution">
    <text evidence="1">The sequence shown here is derived from an EMBL/GenBank/DDBJ whole genome shotgun (WGS) entry which is preliminary data.</text>
</comment>
<dbReference type="Proteomes" id="UP000613580">
    <property type="component" value="Unassembled WGS sequence"/>
</dbReference>
<proteinExistence type="predicted"/>
<protein>
    <submittedName>
        <fullName evidence="1">Uncharacterized protein</fullName>
    </submittedName>
</protein>
<gene>
    <name evidence="1" type="ORF">HMN09_00920300</name>
</gene>
<dbReference type="OrthoDB" id="3116712at2759"/>
<dbReference type="AlphaFoldDB" id="A0A8H6SM60"/>
<reference evidence="1" key="1">
    <citation type="submission" date="2020-05" db="EMBL/GenBank/DDBJ databases">
        <title>Mycena genomes resolve the evolution of fungal bioluminescence.</title>
        <authorList>
            <person name="Tsai I.J."/>
        </authorList>
    </citation>
    <scope>NUCLEOTIDE SEQUENCE</scope>
    <source>
        <strain evidence="1">110903Hualien_Pintung</strain>
    </source>
</reference>
<sequence length="138" mass="15429">MHMSMRAFLCRPKFFAESGLEGINSDPFAAVPYYVILAGQSAGAYTSCSELAETSACTASDIIEVVSWNEVLRVWASECAYKHHHDLDFVREPQHTMLVTLGKPLPPPLNWPSNQPLVAHFPYFWNLRGSAPEFDARA</sequence>
<accession>A0A8H6SM60</accession>
<dbReference type="EMBL" id="JACAZE010000013">
    <property type="protein sequence ID" value="KAF7300370.1"/>
    <property type="molecule type" value="Genomic_DNA"/>
</dbReference>
<name>A0A8H6SM60_MYCCL</name>
<organism evidence="1 2">
    <name type="scientific">Mycena chlorophos</name>
    <name type="common">Agaric fungus</name>
    <name type="synonym">Agaricus chlorophos</name>
    <dbReference type="NCBI Taxonomy" id="658473"/>
    <lineage>
        <taxon>Eukaryota</taxon>
        <taxon>Fungi</taxon>
        <taxon>Dikarya</taxon>
        <taxon>Basidiomycota</taxon>
        <taxon>Agaricomycotina</taxon>
        <taxon>Agaricomycetes</taxon>
        <taxon>Agaricomycetidae</taxon>
        <taxon>Agaricales</taxon>
        <taxon>Marasmiineae</taxon>
        <taxon>Mycenaceae</taxon>
        <taxon>Mycena</taxon>
    </lineage>
</organism>
<keyword evidence="2" id="KW-1185">Reference proteome</keyword>